<comment type="caution">
    <text evidence="4">The sequence shown here is derived from an EMBL/GenBank/DDBJ whole genome shotgun (WGS) entry which is preliminary data.</text>
</comment>
<dbReference type="FunFam" id="3.40.50.970:FF:000012">
    <property type="entry name" value="Pyruvate:ferredoxin (Flavodoxin) oxidoreductase"/>
    <property type="match status" value="1"/>
</dbReference>
<sequence>MSQLAFLSGNEAVAEAVRLCRPKVVAAYPITPQTVVVEALAGMVESGRLESEFVHVESEHSALALVMGAAATGVRTFTATSSQGLLYMAECLYYASGGRFPLVMMNANRALALPWNIYGDQSDSLALISAGWIQAYAETAQESLDMIIQAYAVAEDPAVRTPVLVNLDGFVLTHTYEAVSLPEPSEVDDFLPPPVFPDDYPGTFDLARPQSLAITAGPGDYAVFKARQHWAMCQAAKHIRTTAHAFRAAFGRGCTGLVEGYRSEDAEFILITLGSTAGTVRVVIDELRASGQSVGLIRLRYLRPFPTDELNDALFGAERTVAVRALGVLEKDISFGHQGSVALEVKAALYDRGAGVPVRNFVAGLGGQDVSRAHLADCFTELAATLDTAARVASGVRFVGLKDLVDDHDQEPA</sequence>
<evidence type="ECO:0000313" key="5">
    <source>
        <dbReference type="Proteomes" id="UP000295717"/>
    </source>
</evidence>
<keyword evidence="1" id="KW-0560">Oxidoreductase</keyword>
<dbReference type="Pfam" id="PF01855">
    <property type="entry name" value="POR_N"/>
    <property type="match status" value="1"/>
</dbReference>
<dbReference type="EMBL" id="SMAO01000008">
    <property type="protein sequence ID" value="TCT19469.1"/>
    <property type="molecule type" value="Genomic_DNA"/>
</dbReference>
<dbReference type="AlphaFoldDB" id="A0A4R3MYU3"/>
<dbReference type="InterPro" id="IPR002880">
    <property type="entry name" value="Pyrv_Fd/Flavodoxin_OxRdtase_N"/>
</dbReference>
<dbReference type="InterPro" id="IPR009014">
    <property type="entry name" value="Transketo_C/PFOR_II"/>
</dbReference>
<dbReference type="PANTHER" id="PTHR32154:SF0">
    <property type="entry name" value="PYRUVATE-FLAVODOXIN OXIDOREDUCTASE-RELATED"/>
    <property type="match status" value="1"/>
</dbReference>
<organism evidence="4 5">
    <name type="scientific">Thiobaca trueperi</name>
    <dbReference type="NCBI Taxonomy" id="127458"/>
    <lineage>
        <taxon>Bacteria</taxon>
        <taxon>Pseudomonadati</taxon>
        <taxon>Pseudomonadota</taxon>
        <taxon>Gammaproteobacteria</taxon>
        <taxon>Chromatiales</taxon>
        <taxon>Chromatiaceae</taxon>
        <taxon>Thiobaca</taxon>
    </lineage>
</organism>
<dbReference type="InterPro" id="IPR033412">
    <property type="entry name" value="PFOR_II"/>
</dbReference>
<evidence type="ECO:0000256" key="1">
    <source>
        <dbReference type="ARBA" id="ARBA00023002"/>
    </source>
</evidence>
<dbReference type="SUPFAM" id="SSF52518">
    <property type="entry name" value="Thiamin diphosphate-binding fold (THDP-binding)"/>
    <property type="match status" value="1"/>
</dbReference>
<dbReference type="RefSeq" id="WP_132977983.1">
    <property type="nucleotide sequence ID" value="NZ_SMAO01000008.1"/>
</dbReference>
<reference evidence="4 5" key="1">
    <citation type="submission" date="2019-03" db="EMBL/GenBank/DDBJ databases">
        <title>Genomic Encyclopedia of Type Strains, Phase IV (KMG-IV): sequencing the most valuable type-strain genomes for metagenomic binning, comparative biology and taxonomic classification.</title>
        <authorList>
            <person name="Goeker M."/>
        </authorList>
    </citation>
    <scope>NUCLEOTIDE SEQUENCE [LARGE SCALE GENOMIC DNA]</scope>
    <source>
        <strain evidence="4 5">DSM 13587</strain>
    </source>
</reference>
<dbReference type="InterPro" id="IPR050722">
    <property type="entry name" value="Pyruvate:ferred/Flavod_OxRd"/>
</dbReference>
<dbReference type="GO" id="GO:0006979">
    <property type="term" value="P:response to oxidative stress"/>
    <property type="evidence" value="ECO:0007669"/>
    <property type="project" value="TreeGrafter"/>
</dbReference>
<evidence type="ECO:0000313" key="4">
    <source>
        <dbReference type="EMBL" id="TCT19469.1"/>
    </source>
</evidence>
<dbReference type="InterPro" id="IPR029061">
    <property type="entry name" value="THDP-binding"/>
</dbReference>
<dbReference type="Proteomes" id="UP000295717">
    <property type="component" value="Unassembled WGS sequence"/>
</dbReference>
<dbReference type="SUPFAM" id="SSF52922">
    <property type="entry name" value="TK C-terminal domain-like"/>
    <property type="match status" value="1"/>
</dbReference>
<dbReference type="CDD" id="cd07034">
    <property type="entry name" value="TPP_PYR_PFOR_IOR-alpha_like"/>
    <property type="match status" value="1"/>
</dbReference>
<feature type="domain" description="Pyruvate flavodoxin/ferredoxin oxidoreductase pyrimidine binding" evidence="2">
    <location>
        <begin position="16"/>
        <end position="240"/>
    </location>
</feature>
<name>A0A4R3MYU3_9GAMM</name>
<dbReference type="Gene3D" id="3.40.50.970">
    <property type="match status" value="1"/>
</dbReference>
<proteinExistence type="predicted"/>
<feature type="domain" description="Pyruvate:ferredoxin oxidoreductase core" evidence="3">
    <location>
        <begin position="266"/>
        <end position="373"/>
    </location>
</feature>
<dbReference type="Gene3D" id="3.40.50.920">
    <property type="match status" value="1"/>
</dbReference>
<evidence type="ECO:0000259" key="2">
    <source>
        <dbReference type="Pfam" id="PF01855"/>
    </source>
</evidence>
<dbReference type="Pfam" id="PF17147">
    <property type="entry name" value="PFOR_II"/>
    <property type="match status" value="1"/>
</dbReference>
<evidence type="ECO:0000259" key="3">
    <source>
        <dbReference type="Pfam" id="PF17147"/>
    </source>
</evidence>
<dbReference type="OrthoDB" id="9794954at2"/>
<accession>A0A4R3MYU3</accession>
<keyword evidence="4" id="KW-0670">Pyruvate</keyword>
<dbReference type="PANTHER" id="PTHR32154">
    <property type="entry name" value="PYRUVATE-FLAVODOXIN OXIDOREDUCTASE-RELATED"/>
    <property type="match status" value="1"/>
</dbReference>
<gene>
    <name evidence="4" type="ORF">EDC35_10875</name>
</gene>
<keyword evidence="5" id="KW-1185">Reference proteome</keyword>
<protein>
    <submittedName>
        <fullName evidence="4">Pyruvate ferredoxin oxidoreductase alpha subunit</fullName>
    </submittedName>
</protein>
<dbReference type="GO" id="GO:0016491">
    <property type="term" value="F:oxidoreductase activity"/>
    <property type="evidence" value="ECO:0007669"/>
    <property type="project" value="UniProtKB-KW"/>
</dbReference>